<dbReference type="Pfam" id="PF13687">
    <property type="entry name" value="DUF4153"/>
    <property type="match status" value="1"/>
</dbReference>
<feature type="transmembrane region" description="Helical" evidence="1">
    <location>
        <begin position="20"/>
        <end position="38"/>
    </location>
</feature>
<accession>A0A444MHJ0</accession>
<evidence type="ECO:0000256" key="1">
    <source>
        <dbReference type="SAM" id="Phobius"/>
    </source>
</evidence>
<evidence type="ECO:0000313" key="3">
    <source>
        <dbReference type="Proteomes" id="UP000286701"/>
    </source>
</evidence>
<dbReference type="Proteomes" id="UP000286701">
    <property type="component" value="Unassembled WGS sequence"/>
</dbReference>
<gene>
    <name evidence="2" type="ORF">EPL05_23015</name>
</gene>
<organism evidence="2 3">
    <name type="scientific">Mucilaginibacter gilvus</name>
    <dbReference type="NCBI Taxonomy" id="2305909"/>
    <lineage>
        <taxon>Bacteria</taxon>
        <taxon>Pseudomonadati</taxon>
        <taxon>Bacteroidota</taxon>
        <taxon>Sphingobacteriia</taxon>
        <taxon>Sphingobacteriales</taxon>
        <taxon>Sphingobacteriaceae</taxon>
        <taxon>Mucilaginibacter</taxon>
    </lineage>
</organism>
<keyword evidence="1" id="KW-0472">Membrane</keyword>
<feature type="transmembrane region" description="Helical" evidence="1">
    <location>
        <begin position="83"/>
        <end position="100"/>
    </location>
</feature>
<proteinExistence type="predicted"/>
<feature type="transmembrane region" description="Helical" evidence="1">
    <location>
        <begin position="112"/>
        <end position="128"/>
    </location>
</feature>
<dbReference type="EMBL" id="SBIW01000030">
    <property type="protein sequence ID" value="RWY46223.1"/>
    <property type="molecule type" value="Genomic_DNA"/>
</dbReference>
<comment type="caution">
    <text evidence="2">The sequence shown here is derived from an EMBL/GenBank/DDBJ whole genome shotgun (WGS) entry which is preliminary data.</text>
</comment>
<dbReference type="AlphaFoldDB" id="A0A444MHJ0"/>
<keyword evidence="1" id="KW-1133">Transmembrane helix</keyword>
<feature type="transmembrane region" description="Helical" evidence="1">
    <location>
        <begin position="255"/>
        <end position="277"/>
    </location>
</feature>
<dbReference type="OrthoDB" id="9809196at2"/>
<evidence type="ECO:0000313" key="2">
    <source>
        <dbReference type="EMBL" id="RWY46223.1"/>
    </source>
</evidence>
<dbReference type="InterPro" id="IPR025291">
    <property type="entry name" value="DUF4153"/>
</dbReference>
<dbReference type="RefSeq" id="WP_128536338.1">
    <property type="nucleotide sequence ID" value="NZ_SBIW01000030.1"/>
</dbReference>
<feature type="transmembrane region" description="Helical" evidence="1">
    <location>
        <begin position="50"/>
        <end position="71"/>
    </location>
</feature>
<reference evidence="2 3" key="1">
    <citation type="submission" date="2019-01" db="EMBL/GenBank/DDBJ databases">
        <title>Mucilaginibacter antarcticum sp. nov., isolated from antarctic soil.</title>
        <authorList>
            <person name="Yan Y.-Q."/>
            <person name="Du Z.-J."/>
        </authorList>
    </citation>
    <scope>NUCLEOTIDE SEQUENCE [LARGE SCALE GENOMIC DNA]</scope>
    <source>
        <strain evidence="2 3">F01003</strain>
    </source>
</reference>
<protein>
    <submittedName>
        <fullName evidence="2">DUF4153 domain-containing protein</fullName>
    </submittedName>
</protein>
<feature type="transmembrane region" description="Helical" evidence="1">
    <location>
        <begin position="292"/>
        <end position="310"/>
    </location>
</feature>
<feature type="transmembrane region" description="Helical" evidence="1">
    <location>
        <begin position="322"/>
        <end position="340"/>
    </location>
</feature>
<feature type="transmembrane region" description="Helical" evidence="1">
    <location>
        <begin position="185"/>
        <end position="202"/>
    </location>
</feature>
<name>A0A444MHJ0_9SPHI</name>
<sequence length="631" mass="71421">MKFPSVKNLFQNAGLTVERFPFESLFALAGTIAATVKIELTYTSRVQENWSLRAILVANLGLLLSLSATLYTESKGWTGGKKLLFRLIAAVVAVLFIFIINPGIHGSDHIRFVLLSLSFHLLVAFAAFTDKAHINGFWQFNKTLFLRFLTSALYGLVLFAGLAAAIGAMNFLFNFKFEWDTFSILFTWITGIFSTLFFLAGVPANFESLDADVSYPKGLKVFTQYVLIPLATVYVAILLSYEIKILVQWELPKGLVSNLILGYAVFGILSLLLVYPIREQEENKWLKTYTRSFYFLLIPLLALLFAAAGTRVFRYGITEMRYFLIMLAAWLLFITLYFLIAKKQSIKLIPISLSLLILLSVYGPQSAFSVAMSSQQRVLTGLFKKYNAYNKGKLMPIDSSKISKIDAGRAVSTLDYLIYRHGLSSLQPYFTNDLDKVGDSLSVEKTAGNVVVNVGDYELRWRKLEWVKKRLGLSKFSQYDYQDPIYSDTAESYTTYRFKIKNTIALSTTGYDFVASENKNYDDTVSYTVKADNFIQTVKYGTYSLQINGQTAYFSVEKHLKELAKVNPKAKIVVNTGANTDTYTLPDSLLTWTQKIKGYTVVFKIRQVNFNTGKSEFSIQYLDANYLIKKE</sequence>
<keyword evidence="1" id="KW-0812">Transmembrane</keyword>
<keyword evidence="3" id="KW-1185">Reference proteome</keyword>
<feature type="transmembrane region" description="Helical" evidence="1">
    <location>
        <begin position="222"/>
        <end position="243"/>
    </location>
</feature>
<feature type="transmembrane region" description="Helical" evidence="1">
    <location>
        <begin position="148"/>
        <end position="173"/>
    </location>
</feature>